<protein>
    <submittedName>
        <fullName evidence="1">Uncharacterized protein</fullName>
    </submittedName>
</protein>
<name>A0A5N4DNB4_CAMDR</name>
<dbReference type="EMBL" id="JWIN03000010">
    <property type="protein sequence ID" value="KAB1272693.1"/>
    <property type="molecule type" value="Genomic_DNA"/>
</dbReference>
<gene>
    <name evidence="1" type="ORF">Cadr_000014605</name>
</gene>
<evidence type="ECO:0000313" key="2">
    <source>
        <dbReference type="Proteomes" id="UP000299084"/>
    </source>
</evidence>
<dbReference type="AlphaFoldDB" id="A0A5N4DNB4"/>
<dbReference type="Proteomes" id="UP000299084">
    <property type="component" value="Unassembled WGS sequence"/>
</dbReference>
<reference evidence="1 2" key="1">
    <citation type="journal article" date="2019" name="Mol. Ecol. Resour.">
        <title>Improving Illumina assemblies with Hi-C and long reads: an example with the North African dromedary.</title>
        <authorList>
            <person name="Elbers J.P."/>
            <person name="Rogers M.F."/>
            <person name="Perelman P.L."/>
            <person name="Proskuryakova A.A."/>
            <person name="Serdyukova N.A."/>
            <person name="Johnson W.E."/>
            <person name="Horin P."/>
            <person name="Corander J."/>
            <person name="Murphy D."/>
            <person name="Burger P.A."/>
        </authorList>
    </citation>
    <scope>NUCLEOTIDE SEQUENCE [LARGE SCALE GENOMIC DNA]</scope>
    <source>
        <strain evidence="1">Drom800</strain>
        <tissue evidence="1">Blood</tissue>
    </source>
</reference>
<accession>A0A5N4DNB4</accession>
<keyword evidence="2" id="KW-1185">Reference proteome</keyword>
<sequence>MDTRPHPGQIHQCTTDALDHDGCVSQGLTNGYIVIKGHEDKHQDLHAPKEVTCKDLCHAFIVGDDFLLRYRKSTINLGAVVVDKQASAKDKQKRKKYMGSNVSDYILCSSQ</sequence>
<organism evidence="1 2">
    <name type="scientific">Camelus dromedarius</name>
    <name type="common">Dromedary</name>
    <name type="synonym">Arabian camel</name>
    <dbReference type="NCBI Taxonomy" id="9838"/>
    <lineage>
        <taxon>Eukaryota</taxon>
        <taxon>Metazoa</taxon>
        <taxon>Chordata</taxon>
        <taxon>Craniata</taxon>
        <taxon>Vertebrata</taxon>
        <taxon>Euteleostomi</taxon>
        <taxon>Mammalia</taxon>
        <taxon>Eutheria</taxon>
        <taxon>Laurasiatheria</taxon>
        <taxon>Artiodactyla</taxon>
        <taxon>Tylopoda</taxon>
        <taxon>Camelidae</taxon>
        <taxon>Camelus</taxon>
    </lineage>
</organism>
<evidence type="ECO:0000313" key="1">
    <source>
        <dbReference type="EMBL" id="KAB1272693.1"/>
    </source>
</evidence>
<comment type="caution">
    <text evidence="1">The sequence shown here is derived from an EMBL/GenBank/DDBJ whole genome shotgun (WGS) entry which is preliminary data.</text>
</comment>
<proteinExistence type="predicted"/>